<reference evidence="2" key="2">
    <citation type="submission" date="2023-07" db="EMBL/GenBank/DDBJ databases">
        <title>Cedecea davisae an AmpC producer and its therapeutic implications.</title>
        <authorList>
            <person name="Notter J."/>
        </authorList>
    </citation>
    <scope>NUCLEOTIDE SEQUENCE [LARGE SCALE GENOMIC DNA]</scope>
    <source>
        <strain evidence="2">1</strain>
    </source>
</reference>
<gene>
    <name evidence="1" type="ORF">KC222_04110</name>
</gene>
<sequence>MSSPYNYPLIEGDEERIHSPAGVRALVNDSNLMKLLRALDGDGYDVSGAAAELTALINYVSNTNVSMGDLLSHLDYCTSIIKKNLPEKP</sequence>
<organism evidence="1 2">
    <name type="scientific">Cedecea davisae</name>
    <dbReference type="NCBI Taxonomy" id="158484"/>
    <lineage>
        <taxon>Bacteria</taxon>
        <taxon>Pseudomonadati</taxon>
        <taxon>Pseudomonadota</taxon>
        <taxon>Gammaproteobacteria</taxon>
        <taxon>Enterobacterales</taxon>
        <taxon>Enterobacteriaceae</taxon>
        <taxon>Cedecea</taxon>
    </lineage>
</organism>
<accession>A0ABS6DEC5</accession>
<proteinExistence type="predicted"/>
<evidence type="ECO:0000313" key="1">
    <source>
        <dbReference type="EMBL" id="MBU4681196.1"/>
    </source>
</evidence>
<comment type="caution">
    <text evidence="1">The sequence shown here is derived from an EMBL/GenBank/DDBJ whole genome shotgun (WGS) entry which is preliminary data.</text>
</comment>
<dbReference type="RefSeq" id="WP_216374731.1">
    <property type="nucleotide sequence ID" value="NZ_JAGRYT010000002.1"/>
</dbReference>
<protein>
    <submittedName>
        <fullName evidence="1">Uncharacterized protein</fullName>
    </submittedName>
</protein>
<name>A0ABS6DEC5_9ENTR</name>
<reference evidence="1 2" key="1">
    <citation type="submission" date="2021-04" db="EMBL/GenBank/DDBJ databases">
        <authorList>
            <person name="Seiffert S.N."/>
        </authorList>
    </citation>
    <scope>NUCLEOTIDE SEQUENCE [LARGE SCALE GENOMIC DNA]</scope>
    <source>
        <strain evidence="1 2">1</strain>
    </source>
</reference>
<dbReference type="EMBL" id="JAGRYU010000005">
    <property type="protein sequence ID" value="MBU4681196.1"/>
    <property type="molecule type" value="Genomic_DNA"/>
</dbReference>
<keyword evidence="2" id="KW-1185">Reference proteome</keyword>
<dbReference type="Proteomes" id="UP000686327">
    <property type="component" value="Unassembled WGS sequence"/>
</dbReference>
<evidence type="ECO:0000313" key="2">
    <source>
        <dbReference type="Proteomes" id="UP000686327"/>
    </source>
</evidence>